<gene>
    <name evidence="2" type="ORF">EBB54_12775</name>
</gene>
<name>A0A426DHP0_9FIRM</name>
<evidence type="ECO:0000256" key="1">
    <source>
        <dbReference type="SAM" id="Phobius"/>
    </source>
</evidence>
<keyword evidence="1" id="KW-1133">Transmembrane helix</keyword>
<organism evidence="2 3">
    <name type="scientific">Schaedlerella arabinosiphila</name>
    <dbReference type="NCBI Taxonomy" id="2044587"/>
    <lineage>
        <taxon>Bacteria</taxon>
        <taxon>Bacillati</taxon>
        <taxon>Bacillota</taxon>
        <taxon>Clostridia</taxon>
        <taxon>Lachnospirales</taxon>
        <taxon>Lachnospiraceae</taxon>
        <taxon>Schaedlerella</taxon>
    </lineage>
</organism>
<accession>A0A426DHP0</accession>
<sequence>MKAGKLYCFNVLQIVGLGMQFWNWKAGCAVILGSCLGEMVYISRTALKNRKLKSCPKCGAAAWGKVRICPECGHQYEKGIGEEKILDQLEQEMEKVDALTSEEIDYNFEKVEEFVLDEVTSFDGDIAEFLDRRERGGICDISDRRKVGGM</sequence>
<dbReference type="AlphaFoldDB" id="A0A426DHP0"/>
<proteinExistence type="predicted"/>
<dbReference type="EMBL" id="RHJS01000002">
    <property type="protein sequence ID" value="RRK32143.1"/>
    <property type="molecule type" value="Genomic_DNA"/>
</dbReference>
<feature type="transmembrane region" description="Helical" evidence="1">
    <location>
        <begin position="22"/>
        <end position="42"/>
    </location>
</feature>
<dbReference type="Proteomes" id="UP000274920">
    <property type="component" value="Unassembled WGS sequence"/>
</dbReference>
<dbReference type="RefSeq" id="WP_125127664.1">
    <property type="nucleotide sequence ID" value="NZ_RHJS01000002.1"/>
</dbReference>
<comment type="caution">
    <text evidence="2">The sequence shown here is derived from an EMBL/GenBank/DDBJ whole genome shotgun (WGS) entry which is preliminary data.</text>
</comment>
<reference evidence="2" key="1">
    <citation type="submission" date="2018-10" db="EMBL/GenBank/DDBJ databases">
        <title>Schaedlerella arabinophila gen. nov. sp. nov., isolated from the mouse intestinal tract and comparative analysis with the genome of the closely related altered Schaedler flora strain ASF502.</title>
        <authorList>
            <person name="Miyake S."/>
            <person name="Soh M."/>
            <person name="Seedorf H."/>
        </authorList>
    </citation>
    <scope>NUCLEOTIDE SEQUENCE [LARGE SCALE GENOMIC DNA]</scope>
    <source>
        <strain evidence="2">DSM 106076</strain>
    </source>
</reference>
<protein>
    <submittedName>
        <fullName evidence="2">Uncharacterized protein</fullName>
    </submittedName>
</protein>
<keyword evidence="3" id="KW-1185">Reference proteome</keyword>
<evidence type="ECO:0000313" key="2">
    <source>
        <dbReference type="EMBL" id="RRK32143.1"/>
    </source>
</evidence>
<keyword evidence="1" id="KW-0812">Transmembrane</keyword>
<keyword evidence="1" id="KW-0472">Membrane</keyword>
<evidence type="ECO:0000313" key="3">
    <source>
        <dbReference type="Proteomes" id="UP000274920"/>
    </source>
</evidence>